<keyword evidence="3" id="KW-1185">Reference proteome</keyword>
<dbReference type="Proteomes" id="UP001497497">
    <property type="component" value="Unassembled WGS sequence"/>
</dbReference>
<protein>
    <recommendedName>
        <fullName evidence="1">Acyl-ACP thioesterase-like C-terminal domain-containing protein</fullName>
    </recommendedName>
</protein>
<reference evidence="2 3" key="1">
    <citation type="submission" date="2024-04" db="EMBL/GenBank/DDBJ databases">
        <authorList>
            <consortium name="Genoscope - CEA"/>
            <person name="William W."/>
        </authorList>
    </citation>
    <scope>NUCLEOTIDE SEQUENCE [LARGE SCALE GENOMIC DNA]</scope>
</reference>
<accession>A0AAV2HRZ3</accession>
<evidence type="ECO:0000313" key="3">
    <source>
        <dbReference type="Proteomes" id="UP001497497"/>
    </source>
</evidence>
<dbReference type="InterPro" id="IPR049427">
    <property type="entry name" value="Acyl-ACP_TE_C"/>
</dbReference>
<dbReference type="PANTHER" id="PTHR34487">
    <property type="entry name" value="ACYL-ACP THIOESTERASE"/>
    <property type="match status" value="1"/>
</dbReference>
<comment type="caution">
    <text evidence="2">The sequence shown here is derived from an EMBL/GenBank/DDBJ whole genome shotgun (WGS) entry which is preliminary data.</text>
</comment>
<dbReference type="InterPro" id="IPR029069">
    <property type="entry name" value="HotDog_dom_sf"/>
</dbReference>
<dbReference type="AlphaFoldDB" id="A0AAV2HRZ3"/>
<evidence type="ECO:0000259" key="1">
    <source>
        <dbReference type="Pfam" id="PF20791"/>
    </source>
</evidence>
<name>A0AAV2HRZ3_LYMST</name>
<sequence>VSDSPTWNVKFTIPGLSLENYDRDGNPKMTSLMVKPIMALPYVYKQLSDEKNKTLMAWKGLTKDRLVFSASATFTMSRAVYCPEIPKWPLDVHFCIGYVGKSSLKTVANFCPSGRESEPLWTEVYHFVSVDNVTRKSKPWPGWFQDHFKGKGCAYKGHTVRPFERPSLTYNCPVKVRWSDIDYNNHSTFTSYVHWAINAIHATIREEDEAKGLKSTFGADQRPSSALNGINKDIITNGLKDVQICFLSESLEGQVLNVHVWQQHNLAHAVFTSIERDSEVICQIKFEYNSEP</sequence>
<dbReference type="SUPFAM" id="SSF54637">
    <property type="entry name" value="Thioesterase/thiol ester dehydrase-isomerase"/>
    <property type="match status" value="1"/>
</dbReference>
<dbReference type="Pfam" id="PF20791">
    <property type="entry name" value="Acyl-ACP_TE_C"/>
    <property type="match status" value="1"/>
</dbReference>
<proteinExistence type="predicted"/>
<dbReference type="Gene3D" id="3.10.129.10">
    <property type="entry name" value="Hotdog Thioesterase"/>
    <property type="match status" value="1"/>
</dbReference>
<feature type="domain" description="Acyl-ACP thioesterase-like C-terminal" evidence="1">
    <location>
        <begin position="174"/>
        <end position="232"/>
    </location>
</feature>
<organism evidence="2 3">
    <name type="scientific">Lymnaea stagnalis</name>
    <name type="common">Great pond snail</name>
    <name type="synonym">Helix stagnalis</name>
    <dbReference type="NCBI Taxonomy" id="6523"/>
    <lineage>
        <taxon>Eukaryota</taxon>
        <taxon>Metazoa</taxon>
        <taxon>Spiralia</taxon>
        <taxon>Lophotrochozoa</taxon>
        <taxon>Mollusca</taxon>
        <taxon>Gastropoda</taxon>
        <taxon>Heterobranchia</taxon>
        <taxon>Euthyneura</taxon>
        <taxon>Panpulmonata</taxon>
        <taxon>Hygrophila</taxon>
        <taxon>Lymnaeoidea</taxon>
        <taxon>Lymnaeidae</taxon>
        <taxon>Lymnaea</taxon>
    </lineage>
</organism>
<dbReference type="EMBL" id="CAXITT010000223">
    <property type="protein sequence ID" value="CAL1536200.1"/>
    <property type="molecule type" value="Genomic_DNA"/>
</dbReference>
<dbReference type="PANTHER" id="PTHR34487:SF1">
    <property type="entry name" value="ACYL-ACP THIOESTERASE"/>
    <property type="match status" value="1"/>
</dbReference>
<evidence type="ECO:0000313" key="2">
    <source>
        <dbReference type="EMBL" id="CAL1536200.1"/>
    </source>
</evidence>
<feature type="non-terminal residue" evidence="2">
    <location>
        <position position="1"/>
    </location>
</feature>
<feature type="non-terminal residue" evidence="2">
    <location>
        <position position="292"/>
    </location>
</feature>
<gene>
    <name evidence="2" type="ORF">GSLYS_00010113001</name>
</gene>